<accession>A0A1T4TCW3</accession>
<reference evidence="2" key="1">
    <citation type="submission" date="2017-02" db="EMBL/GenBank/DDBJ databases">
        <authorList>
            <person name="Varghese N."/>
            <person name="Submissions S."/>
        </authorList>
    </citation>
    <scope>NUCLEOTIDE SEQUENCE [LARGE SCALE GENOMIC DNA]</scope>
    <source>
        <strain evidence="2">ATCC 27094</strain>
    </source>
</reference>
<evidence type="ECO:0000313" key="2">
    <source>
        <dbReference type="Proteomes" id="UP000190092"/>
    </source>
</evidence>
<proteinExistence type="predicted"/>
<dbReference type="AlphaFoldDB" id="A0A1T4TCW3"/>
<dbReference type="EMBL" id="FUWJ01000015">
    <property type="protein sequence ID" value="SKA38257.1"/>
    <property type="molecule type" value="Genomic_DNA"/>
</dbReference>
<dbReference type="RefSeq" id="WP_085937771.1">
    <property type="nucleotide sequence ID" value="NZ_FUWJ01000015.1"/>
</dbReference>
<protein>
    <submittedName>
        <fullName evidence="1">Uncharacterized protein</fullName>
    </submittedName>
</protein>
<gene>
    <name evidence="1" type="ORF">SAMN02745126_06031</name>
</gene>
<dbReference type="Proteomes" id="UP000190092">
    <property type="component" value="Unassembled WGS sequence"/>
</dbReference>
<name>A0A1T4TCW3_9HYPH</name>
<keyword evidence="2" id="KW-1185">Reference proteome</keyword>
<evidence type="ECO:0000313" key="1">
    <source>
        <dbReference type="EMBL" id="SKA38257.1"/>
    </source>
</evidence>
<organism evidence="1 2">
    <name type="scientific">Enhydrobacter aerosaccus</name>
    <dbReference type="NCBI Taxonomy" id="225324"/>
    <lineage>
        <taxon>Bacteria</taxon>
        <taxon>Pseudomonadati</taxon>
        <taxon>Pseudomonadota</taxon>
        <taxon>Alphaproteobacteria</taxon>
        <taxon>Hyphomicrobiales</taxon>
        <taxon>Enhydrobacter</taxon>
    </lineage>
</organism>
<sequence length="76" mass="8716">MNQKHSRLRSELQEAYRGWLNSSPEARELAVGHEPRIDIAGYPDANTAEWFAYLAAKSRLVKAYAERADLQKRLEA</sequence>
<dbReference type="STRING" id="225324.SAMN02745126_06031"/>